<feature type="transmembrane region" description="Helical" evidence="1">
    <location>
        <begin position="123"/>
        <end position="141"/>
    </location>
</feature>
<dbReference type="AlphaFoldDB" id="A0A9X2X627"/>
<dbReference type="RefSeq" id="WP_261514307.1">
    <property type="nucleotide sequence ID" value="NZ_JAODNV010000005.1"/>
</dbReference>
<feature type="transmembrane region" description="Helical" evidence="1">
    <location>
        <begin position="236"/>
        <end position="258"/>
    </location>
</feature>
<organism evidence="2 3">
    <name type="scientific">Chelativorans petroleitrophicus</name>
    <dbReference type="NCBI Taxonomy" id="2975484"/>
    <lineage>
        <taxon>Bacteria</taxon>
        <taxon>Pseudomonadati</taxon>
        <taxon>Pseudomonadota</taxon>
        <taxon>Alphaproteobacteria</taxon>
        <taxon>Hyphomicrobiales</taxon>
        <taxon>Phyllobacteriaceae</taxon>
        <taxon>Chelativorans</taxon>
    </lineage>
</organism>
<reference evidence="2" key="1">
    <citation type="submission" date="2022-08" db="EMBL/GenBank/DDBJ databases">
        <title>Chelativorans sichuanense sp. nov., a paraffin oil-degrading bacterium isolated from a mixture of oil-based drill cuttings and paddy soil.</title>
        <authorList>
            <person name="Yu J."/>
            <person name="Liu H."/>
            <person name="Chen Q."/>
        </authorList>
    </citation>
    <scope>NUCLEOTIDE SEQUENCE</scope>
    <source>
        <strain evidence="2">SCAU 2101</strain>
    </source>
</reference>
<feature type="transmembrane region" description="Helical" evidence="1">
    <location>
        <begin position="193"/>
        <end position="215"/>
    </location>
</feature>
<feature type="transmembrane region" description="Helical" evidence="1">
    <location>
        <begin position="67"/>
        <end position="87"/>
    </location>
</feature>
<evidence type="ECO:0000313" key="3">
    <source>
        <dbReference type="Proteomes" id="UP001149009"/>
    </source>
</evidence>
<keyword evidence="1" id="KW-1133">Transmembrane helix</keyword>
<keyword evidence="1" id="KW-0472">Membrane</keyword>
<feature type="transmembrane region" description="Helical" evidence="1">
    <location>
        <begin position="270"/>
        <end position="293"/>
    </location>
</feature>
<feature type="transmembrane region" description="Helical" evidence="1">
    <location>
        <begin position="99"/>
        <end position="117"/>
    </location>
</feature>
<dbReference type="InterPro" id="IPR025291">
    <property type="entry name" value="DUF4153"/>
</dbReference>
<feature type="transmembrane region" description="Helical" evidence="1">
    <location>
        <begin position="148"/>
        <end position="181"/>
    </location>
</feature>
<keyword evidence="3" id="KW-1185">Reference proteome</keyword>
<protein>
    <submittedName>
        <fullName evidence="2">DUF4153 domain-containing protein</fullName>
    </submittedName>
</protein>
<dbReference type="EMBL" id="JAODNV010000005">
    <property type="protein sequence ID" value="MCT8989515.1"/>
    <property type="molecule type" value="Genomic_DNA"/>
</dbReference>
<name>A0A9X2X627_9HYPH</name>
<feature type="transmembrane region" description="Helical" evidence="1">
    <location>
        <begin position="336"/>
        <end position="355"/>
    </location>
</feature>
<dbReference type="Proteomes" id="UP001149009">
    <property type="component" value="Unassembled WGS sequence"/>
</dbReference>
<feature type="transmembrane region" description="Helical" evidence="1">
    <location>
        <begin position="305"/>
        <end position="324"/>
    </location>
</feature>
<proteinExistence type="predicted"/>
<dbReference type="Pfam" id="PF13687">
    <property type="entry name" value="DUF4153"/>
    <property type="match status" value="1"/>
</dbReference>
<comment type="caution">
    <text evidence="2">The sequence shown here is derived from an EMBL/GenBank/DDBJ whole genome shotgun (WGS) entry which is preliminary data.</text>
</comment>
<evidence type="ECO:0000256" key="1">
    <source>
        <dbReference type="SAM" id="Phobius"/>
    </source>
</evidence>
<keyword evidence="1" id="KW-0812">Transmembrane</keyword>
<accession>A0A9X2X627</accession>
<gene>
    <name evidence="2" type="ORF">NYR54_04275</name>
</gene>
<sequence>MTASAEGRRPDTGWRTVFMEMLTGAREAAQRLPVTTLFLLAAALQANLVAADIHLFGEDSQGLPSDTNFDVGLGLVAGATASLAVTLRGEARKVSSAKTLPLALLAGIVACLVLALPDHFLTLEWAVMLGLVALVPIAPFIGRGDSSAFWIFAARSAFAVLLGVLALLLFAGGISAILASLTYLFGIPVPDDLYGHVWLSTGLFAAPLFGLGQLPDRFDETPGEALQGFMDRGMRALGDFVAAPLLILYAIILHLYAMKIAVTGEVPQGQIGWLVLTYGFCIFAALIIINPFFDRARAPTRAFLRLWPFFLPIPLVLLAYALMLRVGEFGITPERYLLGLFGLVTALLLALQLLARVRGDIRAIAALPAAALILGGFGPQGALGVSIASQASRFLEIVNNSPVEGERHKEALGALSFLAARDALARVLPEGLPASALESDSHPYRTVAKAWGLDPDRLGPNRRALPLNDRSRPTAFTAAGFDTVIQPVRLAVDMKEPVTVRLPEGKEIVFALEADALVVIADGQSTLFPVAASRIEALAQLDVDAPAQLRLEADGRALQLIPTYLYIDPGPPLRLENLEATVLLRTEDWR</sequence>
<evidence type="ECO:0000313" key="2">
    <source>
        <dbReference type="EMBL" id="MCT8989515.1"/>
    </source>
</evidence>